<dbReference type="PANTHER" id="PTHR11046">
    <property type="entry name" value="OLIGORIBONUCLEASE, MITOCHONDRIAL"/>
    <property type="match status" value="1"/>
</dbReference>
<proteinExistence type="predicted"/>
<dbReference type="InParanoid" id="A0A1X7VM36"/>
<dbReference type="PANTHER" id="PTHR11046:SF25">
    <property type="match status" value="1"/>
</dbReference>
<keyword evidence="1" id="KW-0540">Nuclease</keyword>
<evidence type="ECO:0000313" key="2">
    <source>
        <dbReference type="EnsemblMetazoa" id="Aqu2.1.40478_001"/>
    </source>
</evidence>
<keyword evidence="1" id="KW-0378">Hydrolase</keyword>
<accession>A0A1X7VM36</accession>
<dbReference type="InterPro" id="IPR022894">
    <property type="entry name" value="Oligoribonuclease"/>
</dbReference>
<reference evidence="2" key="1">
    <citation type="submission" date="2017-05" db="UniProtKB">
        <authorList>
            <consortium name="EnsemblMetazoa"/>
        </authorList>
    </citation>
    <scope>IDENTIFICATION</scope>
</reference>
<dbReference type="GO" id="GO:0000175">
    <property type="term" value="F:3'-5'-RNA exonuclease activity"/>
    <property type="evidence" value="ECO:0007669"/>
    <property type="project" value="InterPro"/>
</dbReference>
<dbReference type="AlphaFoldDB" id="A0A1X7VM36"/>
<protein>
    <submittedName>
        <fullName evidence="2">Uncharacterized protein</fullName>
    </submittedName>
</protein>
<dbReference type="OrthoDB" id="6152127at2759"/>
<evidence type="ECO:0000256" key="1">
    <source>
        <dbReference type="ARBA" id="ARBA00022722"/>
    </source>
</evidence>
<dbReference type="EnsemblMetazoa" id="Aqu2.1.40478_001">
    <property type="protein sequence ID" value="Aqu2.1.40478_001"/>
    <property type="gene ID" value="Aqu2.1.40478"/>
</dbReference>
<sequence>MDKDYRVFSSESLLYGNDETFNHRIRFKSIMIYKCLFSDDTCDTTLLYSMIAAGACAMEKKLNTYAEAQLPGGIYWNPEPEIQEILRQLEPSNDICESILGHNDYLSTAVPNLCQKSRSNLIEVKKNNTIKWLDALPEQEQDKVLDLAMEHRVTVAKERKKEKEECSERRREQIRKDHNRKVALLRKAQDEKDKLSNLHLITTSQELYQFIEFIDKEDCLHKKKAKKCALLREQISIRNKYWIKTYTSFSPMQDNSVQWKR</sequence>
<organism evidence="2">
    <name type="scientific">Amphimedon queenslandica</name>
    <name type="common">Sponge</name>
    <dbReference type="NCBI Taxonomy" id="400682"/>
    <lineage>
        <taxon>Eukaryota</taxon>
        <taxon>Metazoa</taxon>
        <taxon>Porifera</taxon>
        <taxon>Demospongiae</taxon>
        <taxon>Heteroscleromorpha</taxon>
        <taxon>Haplosclerida</taxon>
        <taxon>Niphatidae</taxon>
        <taxon>Amphimedon</taxon>
    </lineage>
</organism>
<name>A0A1X7VM36_AMPQE</name>